<dbReference type="InterPro" id="IPR013094">
    <property type="entry name" value="AB_hydrolase_3"/>
</dbReference>
<dbReference type="Gene3D" id="3.40.50.1820">
    <property type="entry name" value="alpha/beta hydrolase"/>
    <property type="match status" value="1"/>
</dbReference>
<evidence type="ECO:0000259" key="3">
    <source>
        <dbReference type="Pfam" id="PF07859"/>
    </source>
</evidence>
<evidence type="ECO:0000313" key="4">
    <source>
        <dbReference type="EMBL" id="CAH1451641.1"/>
    </source>
</evidence>
<protein>
    <recommendedName>
        <fullName evidence="3">Alpha/beta hydrolase fold-3 domain-containing protein</fullName>
    </recommendedName>
</protein>
<dbReference type="InterPro" id="IPR029058">
    <property type="entry name" value="AB_hydrolase_fold"/>
</dbReference>
<dbReference type="PANTHER" id="PTHR23024">
    <property type="entry name" value="ARYLACETAMIDE DEACETYLASE"/>
    <property type="match status" value="1"/>
</dbReference>
<dbReference type="SUPFAM" id="SSF53474">
    <property type="entry name" value="alpha/beta-Hydrolases"/>
    <property type="match status" value="1"/>
</dbReference>
<evidence type="ECO:0000256" key="1">
    <source>
        <dbReference type="ARBA" id="ARBA00010515"/>
    </source>
</evidence>
<evidence type="ECO:0000313" key="5">
    <source>
        <dbReference type="Proteomes" id="UP001157418"/>
    </source>
</evidence>
<dbReference type="PANTHER" id="PTHR23024:SF467">
    <property type="entry name" value="CARBOXYLESTERASE 12-RELATED"/>
    <property type="match status" value="1"/>
</dbReference>
<keyword evidence="5" id="KW-1185">Reference proteome</keyword>
<dbReference type="AlphaFoldDB" id="A0AAU9PPP2"/>
<reference evidence="4 5" key="1">
    <citation type="submission" date="2022-01" db="EMBL/GenBank/DDBJ databases">
        <authorList>
            <person name="Xiong W."/>
            <person name="Schranz E."/>
        </authorList>
    </citation>
    <scope>NUCLEOTIDE SEQUENCE [LARGE SCALE GENOMIC DNA]</scope>
</reference>
<comment type="similarity">
    <text evidence="1">Belongs to the 'GDXG' lipolytic enzyme family.</text>
</comment>
<gene>
    <name evidence="4" type="ORF">LVIROSA_LOCUS36988</name>
</gene>
<dbReference type="EMBL" id="CAKMRJ010005745">
    <property type="protein sequence ID" value="CAH1451641.1"/>
    <property type="molecule type" value="Genomic_DNA"/>
</dbReference>
<dbReference type="PROSITE" id="PS01174">
    <property type="entry name" value="LIPASE_GDXG_SER"/>
    <property type="match status" value="1"/>
</dbReference>
<dbReference type="GO" id="GO:0016787">
    <property type="term" value="F:hydrolase activity"/>
    <property type="evidence" value="ECO:0007669"/>
    <property type="project" value="InterPro"/>
</dbReference>
<dbReference type="Pfam" id="PF07859">
    <property type="entry name" value="Abhydrolase_3"/>
    <property type="match status" value="1"/>
</dbReference>
<comment type="caution">
    <text evidence="4">The sequence shown here is derived from an EMBL/GenBank/DDBJ whole genome shotgun (WGS) entry which is preliminary data.</text>
</comment>
<name>A0AAU9PPP2_9ASTR</name>
<feature type="active site" evidence="2">
    <location>
        <position position="155"/>
    </location>
</feature>
<evidence type="ECO:0000256" key="2">
    <source>
        <dbReference type="PROSITE-ProRule" id="PRU10038"/>
    </source>
</evidence>
<accession>A0AAU9PPP2</accession>
<dbReference type="InterPro" id="IPR033140">
    <property type="entry name" value="Lipase_GDXG_put_SER_AS"/>
</dbReference>
<dbReference type="Proteomes" id="UP001157418">
    <property type="component" value="Unassembled WGS sequence"/>
</dbReference>
<sequence>MKELLGILRVFEDGRYERIEVHTIVPADIDPSTGVNSKDAVYSRETNKSARLYLPKTASPNHKLPLLIFYHGGGFVDESPFDTTYNDFLNLVVSDSNVIAVSVDYRLAPEFPVPIAHEDSWEAIKWVAEHANGKGPEPWLNEYADLQNIFLAGDSAGGNLAHNMAVRVGSDTPAGLQFKGVILLHPYFWGKERVGTESDWMSPGLIDSVNELLALAYPGRSGMDDPLINPAMDPRITGILCSKILLCVSGNDFMRDRTRNYKTLIENCGWKGNVEVVEDNEESHVFFLKKPTSKNAVTLRNRISAFINSA</sequence>
<feature type="domain" description="Alpha/beta hydrolase fold-3" evidence="3">
    <location>
        <begin position="67"/>
        <end position="287"/>
    </location>
</feature>
<organism evidence="4 5">
    <name type="scientific">Lactuca virosa</name>
    <dbReference type="NCBI Taxonomy" id="75947"/>
    <lineage>
        <taxon>Eukaryota</taxon>
        <taxon>Viridiplantae</taxon>
        <taxon>Streptophyta</taxon>
        <taxon>Embryophyta</taxon>
        <taxon>Tracheophyta</taxon>
        <taxon>Spermatophyta</taxon>
        <taxon>Magnoliopsida</taxon>
        <taxon>eudicotyledons</taxon>
        <taxon>Gunneridae</taxon>
        <taxon>Pentapetalae</taxon>
        <taxon>asterids</taxon>
        <taxon>campanulids</taxon>
        <taxon>Asterales</taxon>
        <taxon>Asteraceae</taxon>
        <taxon>Cichorioideae</taxon>
        <taxon>Cichorieae</taxon>
        <taxon>Lactucinae</taxon>
        <taxon>Lactuca</taxon>
    </lineage>
</organism>
<proteinExistence type="inferred from homology"/>
<dbReference type="InterPro" id="IPR050466">
    <property type="entry name" value="Carboxylest/Gibb_receptor"/>
</dbReference>